<sequence>MKHFFFALLFIVLGFQPVLSQQLAQSSSSKTVKGFHLDLRIQVMTMSALKELAQKLQKQGVNTLIMEWEATYPFEKHPMIPNRYAYSRSDVTSFVKYCNGLGIDVIPLQQSFGHVEYILRNPRYTTLREDQKDFSQVCPIESEANKALFTDLFRDLVSTHNSPYFHIGGDETYLLGHCHKCQAKAAKEGKSKLFVDHIKMLCDIVTSLGKRPVLWADIALKHPESLSLLPKETILIDWNYGWALNRFGDPRKLIETGFEIWGAPALRSGPDNYFVTQWEKHFKNIRDFIPTTKQLGYKGIVMTSWSTSGLYSPVFESGSDIVDLYAIRHVYPLSGFTMLLAAYGESLKTTQPLNIGQFVETYTRDTYGFTKEQANQFWQALITAPYEVKQGVVASPKPMTVQALLDSTRWAAKTLHDLNPVRNKPEFEQYRLMMDIRLEYLTYQALEKEVNEPSFTTAQMPTVLSKLKTLIADSEKISNRFIALNKNYFHPAELEQEVYWRTIKPRLLYERLARVTSQTPTDFPSNHGN</sequence>
<dbReference type="InterPro" id="IPR017853">
    <property type="entry name" value="GH"/>
</dbReference>
<evidence type="ECO:0000256" key="3">
    <source>
        <dbReference type="SAM" id="SignalP"/>
    </source>
</evidence>
<evidence type="ECO:0000256" key="1">
    <source>
        <dbReference type="ARBA" id="ARBA00006285"/>
    </source>
</evidence>
<evidence type="ECO:0000259" key="4">
    <source>
        <dbReference type="Pfam" id="PF00728"/>
    </source>
</evidence>
<comment type="similarity">
    <text evidence="1">Belongs to the glycosyl hydrolase 20 family.</text>
</comment>
<evidence type="ECO:0000313" key="5">
    <source>
        <dbReference type="EMBL" id="MCK8494932.1"/>
    </source>
</evidence>
<keyword evidence="2" id="KW-0378">Hydrolase</keyword>
<protein>
    <submittedName>
        <fullName evidence="5">Beta-N-acetylhexosaminidase</fullName>
    </submittedName>
</protein>
<keyword evidence="3" id="KW-0732">Signal</keyword>
<reference evidence="5 6" key="1">
    <citation type="submission" date="2022-04" db="EMBL/GenBank/DDBJ databases">
        <title>Spirosoma sp. strain RP8 genome sequencing and assembly.</title>
        <authorList>
            <person name="Jung Y."/>
        </authorList>
    </citation>
    <scope>NUCLEOTIDE SEQUENCE [LARGE SCALE GENOMIC DNA]</scope>
    <source>
        <strain evidence="5 6">RP8</strain>
    </source>
</reference>
<dbReference type="Gene3D" id="3.20.20.80">
    <property type="entry name" value="Glycosidases"/>
    <property type="match status" value="1"/>
</dbReference>
<proteinExistence type="inferred from homology"/>
<dbReference type="EMBL" id="JALPRF010000005">
    <property type="protein sequence ID" value="MCK8494932.1"/>
    <property type="molecule type" value="Genomic_DNA"/>
</dbReference>
<evidence type="ECO:0000256" key="2">
    <source>
        <dbReference type="ARBA" id="ARBA00022801"/>
    </source>
</evidence>
<feature type="domain" description="Glycoside hydrolase family 20 catalytic" evidence="4">
    <location>
        <begin position="62"/>
        <end position="240"/>
    </location>
</feature>
<evidence type="ECO:0000313" key="6">
    <source>
        <dbReference type="Proteomes" id="UP001202180"/>
    </source>
</evidence>
<organism evidence="5 6">
    <name type="scientific">Spirosoma liriopis</name>
    <dbReference type="NCBI Taxonomy" id="2937440"/>
    <lineage>
        <taxon>Bacteria</taxon>
        <taxon>Pseudomonadati</taxon>
        <taxon>Bacteroidota</taxon>
        <taxon>Cytophagia</taxon>
        <taxon>Cytophagales</taxon>
        <taxon>Cytophagaceae</taxon>
        <taxon>Spirosoma</taxon>
    </lineage>
</organism>
<name>A0ABT0HSW9_9BACT</name>
<dbReference type="InterPro" id="IPR038901">
    <property type="entry name" value="HEXDC-like"/>
</dbReference>
<keyword evidence="6" id="KW-1185">Reference proteome</keyword>
<dbReference type="Pfam" id="PF00728">
    <property type="entry name" value="Glyco_hydro_20"/>
    <property type="match status" value="1"/>
</dbReference>
<dbReference type="SUPFAM" id="SSF51445">
    <property type="entry name" value="(Trans)glycosidases"/>
    <property type="match status" value="1"/>
</dbReference>
<dbReference type="PANTHER" id="PTHR21040">
    <property type="entry name" value="BCDNA.GH04120"/>
    <property type="match status" value="1"/>
</dbReference>
<feature type="signal peptide" evidence="3">
    <location>
        <begin position="1"/>
        <end position="20"/>
    </location>
</feature>
<dbReference type="Proteomes" id="UP001202180">
    <property type="component" value="Unassembled WGS sequence"/>
</dbReference>
<dbReference type="PANTHER" id="PTHR21040:SF8">
    <property type="entry name" value="BCDNA.GH04120"/>
    <property type="match status" value="1"/>
</dbReference>
<gene>
    <name evidence="5" type="ORF">M0L20_23885</name>
</gene>
<dbReference type="InterPro" id="IPR015883">
    <property type="entry name" value="Glyco_hydro_20_cat"/>
</dbReference>
<dbReference type="CDD" id="cd06565">
    <property type="entry name" value="GH20_GcnA-like"/>
    <property type="match status" value="1"/>
</dbReference>
<dbReference type="RefSeq" id="WP_248479555.1">
    <property type="nucleotide sequence ID" value="NZ_JALPRF010000005.1"/>
</dbReference>
<accession>A0ABT0HSW9</accession>
<feature type="chain" id="PRO_5046702301" evidence="3">
    <location>
        <begin position="21"/>
        <end position="529"/>
    </location>
</feature>
<comment type="caution">
    <text evidence="5">The sequence shown here is derived from an EMBL/GenBank/DDBJ whole genome shotgun (WGS) entry which is preliminary data.</text>
</comment>